<proteinExistence type="predicted"/>
<keyword evidence="1" id="KW-0472">Membrane</keyword>
<dbReference type="RefSeq" id="WP_306857491.1">
    <property type="nucleotide sequence ID" value="NZ_JAUSRB010000001.1"/>
</dbReference>
<dbReference type="Proteomes" id="UP001230426">
    <property type="component" value="Unassembled WGS sequence"/>
</dbReference>
<evidence type="ECO:0000256" key="1">
    <source>
        <dbReference type="SAM" id="Phobius"/>
    </source>
</evidence>
<sequence>MRLITSLFVATGTVLIAWGLYNGIFVVQIWADSGAGEAQIAVALHALARPFLLALSGTGLMLGGIAVAALARAR</sequence>
<comment type="caution">
    <text evidence="2">The sequence shown here is derived from an EMBL/GenBank/DDBJ whole genome shotgun (WGS) entry which is preliminary data.</text>
</comment>
<keyword evidence="1" id="KW-0812">Transmembrane</keyword>
<keyword evidence="1" id="KW-1133">Transmembrane helix</keyword>
<organism evidence="2 3">
    <name type="scientific">Streptosporangium brasiliense</name>
    <dbReference type="NCBI Taxonomy" id="47480"/>
    <lineage>
        <taxon>Bacteria</taxon>
        <taxon>Bacillati</taxon>
        <taxon>Actinomycetota</taxon>
        <taxon>Actinomycetes</taxon>
        <taxon>Streptosporangiales</taxon>
        <taxon>Streptosporangiaceae</taxon>
        <taxon>Streptosporangium</taxon>
    </lineage>
</organism>
<reference evidence="2 3" key="1">
    <citation type="submission" date="2023-07" db="EMBL/GenBank/DDBJ databases">
        <title>Sequencing the genomes of 1000 actinobacteria strains.</title>
        <authorList>
            <person name="Klenk H.-P."/>
        </authorList>
    </citation>
    <scope>NUCLEOTIDE SEQUENCE [LARGE SCALE GENOMIC DNA]</scope>
    <source>
        <strain evidence="2 3">DSM 44109</strain>
    </source>
</reference>
<feature type="transmembrane region" description="Helical" evidence="1">
    <location>
        <begin position="51"/>
        <end position="71"/>
    </location>
</feature>
<protein>
    <submittedName>
        <fullName evidence="2">Uncharacterized protein</fullName>
    </submittedName>
</protein>
<feature type="transmembrane region" description="Helical" evidence="1">
    <location>
        <begin position="7"/>
        <end position="31"/>
    </location>
</feature>
<evidence type="ECO:0000313" key="3">
    <source>
        <dbReference type="Proteomes" id="UP001230426"/>
    </source>
</evidence>
<accession>A0ABT9QXB5</accession>
<name>A0ABT9QXB5_9ACTN</name>
<keyword evidence="3" id="KW-1185">Reference proteome</keyword>
<evidence type="ECO:0000313" key="2">
    <source>
        <dbReference type="EMBL" id="MDP9861638.1"/>
    </source>
</evidence>
<dbReference type="EMBL" id="JAUSRB010000001">
    <property type="protein sequence ID" value="MDP9861638.1"/>
    <property type="molecule type" value="Genomic_DNA"/>
</dbReference>
<gene>
    <name evidence="2" type="ORF">J2S55_000897</name>
</gene>